<dbReference type="InterPro" id="IPR022755">
    <property type="entry name" value="Znf_C2H2_jaz"/>
</dbReference>
<comment type="subcellular location">
    <subcellularLocation>
        <location evidence="1">Nucleus</location>
    </subcellularLocation>
</comment>
<name>A0A0X3Q482_SCHSO</name>
<dbReference type="PROSITE" id="PS00028">
    <property type="entry name" value="ZINC_FINGER_C2H2_1"/>
    <property type="match status" value="2"/>
</dbReference>
<proteinExistence type="predicted"/>
<sequence length="548" mass="59370">MTMDHVASTSGVRDYSCKVCSKTCNSLEQLRAHMSSRSHIRRCERSYSESGNMMDSLTYYAPNQVTPESGPSLQSCFACGDEMTSASLLSHQCPSSVIIGGSLEDLNSSECSFSHSSLSAQPVDSLPNSYFSGATSMLVGKERKSGPFDCLICNVTLNSTSQYEAHLQGKRHKSRATGENTSSSDANMSNCSITGRIECGPTERFCEVCCTTVQVANWALHVAGRTHNRKLSSGAVSLSLKHGPRGDVLSHITNGSFPGMQMCAVCDVPVSPENMAAHVAGRTHSWKFLINGGSTICTTNNEDSPQPAASVFRVERLFSSFFRCVPRLTTEKGLNVLSSMAVVEHDSVVFAQPWDLTGFGAQLCLSLLLANRQPGNPLRKVDLPPSRLCYTLWLCPRKQHVAATIENLRHVLKGAEIPASADTTEPFDTKENMVSGPDSPTKRPVLLVTLLRDTFTADNPNLTVFEHDIIVSTAGSWENFLANVPGADKSLCGVVVSGTEAFMKNDPLDKLINKIVMRPNRGRVICLSTSAIPSWSVASCFTSYSLLE</sequence>
<keyword evidence="3" id="KW-0677">Repeat</keyword>
<dbReference type="SUPFAM" id="SSF57667">
    <property type="entry name" value="beta-beta-alpha zinc fingers"/>
    <property type="match status" value="2"/>
</dbReference>
<feature type="domain" description="C2H2-type" evidence="8">
    <location>
        <begin position="150"/>
        <end position="172"/>
    </location>
</feature>
<keyword evidence="2" id="KW-0479">Metal-binding</keyword>
<keyword evidence="4" id="KW-0863">Zinc-finger</keyword>
<keyword evidence="5" id="KW-0862">Zinc</keyword>
<evidence type="ECO:0000256" key="3">
    <source>
        <dbReference type="ARBA" id="ARBA00022737"/>
    </source>
</evidence>
<dbReference type="GO" id="GO:0005634">
    <property type="term" value="C:nucleus"/>
    <property type="evidence" value="ECO:0007669"/>
    <property type="project" value="UniProtKB-SubCell"/>
</dbReference>
<keyword evidence="6" id="KW-0539">Nucleus</keyword>
<evidence type="ECO:0000256" key="5">
    <source>
        <dbReference type="ARBA" id="ARBA00022833"/>
    </source>
</evidence>
<dbReference type="Pfam" id="PF12874">
    <property type="entry name" value="zf-met"/>
    <property type="match status" value="1"/>
</dbReference>
<dbReference type="PANTHER" id="PTHR46144:SF6">
    <property type="entry name" value="C2H2-TYPE DOMAIN-CONTAINING PROTEIN"/>
    <property type="match status" value="1"/>
</dbReference>
<dbReference type="AlphaFoldDB" id="A0A0X3Q482"/>
<dbReference type="InterPro" id="IPR013087">
    <property type="entry name" value="Znf_C2H2_type"/>
</dbReference>
<evidence type="ECO:0000256" key="4">
    <source>
        <dbReference type="ARBA" id="ARBA00022771"/>
    </source>
</evidence>
<organism evidence="9">
    <name type="scientific">Schistocephalus solidus</name>
    <name type="common">Tapeworm</name>
    <dbReference type="NCBI Taxonomy" id="70667"/>
    <lineage>
        <taxon>Eukaryota</taxon>
        <taxon>Metazoa</taxon>
        <taxon>Spiralia</taxon>
        <taxon>Lophotrochozoa</taxon>
        <taxon>Platyhelminthes</taxon>
        <taxon>Cestoda</taxon>
        <taxon>Eucestoda</taxon>
        <taxon>Diphyllobothriidea</taxon>
        <taxon>Diphyllobothriidae</taxon>
        <taxon>Schistocephalus</taxon>
    </lineage>
</organism>
<evidence type="ECO:0000256" key="2">
    <source>
        <dbReference type="ARBA" id="ARBA00022723"/>
    </source>
</evidence>
<accession>A0A0X3Q482</accession>
<reference evidence="9" key="1">
    <citation type="submission" date="2016-01" db="EMBL/GenBank/DDBJ databases">
        <title>Reference transcriptome for the parasite Schistocephalus solidus: insights into the molecular evolution of parasitism.</title>
        <authorList>
            <person name="Hebert F.O."/>
            <person name="Grambauer S."/>
            <person name="Barber I."/>
            <person name="Landry C.R."/>
            <person name="Aubin-Horth N."/>
        </authorList>
    </citation>
    <scope>NUCLEOTIDE SEQUENCE</scope>
</reference>
<feature type="region of interest" description="Disordered" evidence="7">
    <location>
        <begin position="166"/>
        <end position="185"/>
    </location>
</feature>
<gene>
    <name evidence="9" type="ORF">TR90827</name>
</gene>
<evidence type="ECO:0000313" key="9">
    <source>
        <dbReference type="EMBL" id="JAP59013.1"/>
    </source>
</evidence>
<dbReference type="PANTHER" id="PTHR46144">
    <property type="entry name" value="ZINC FINGER PROTEIN 385B-LIKE"/>
    <property type="match status" value="1"/>
</dbReference>
<evidence type="ECO:0000256" key="6">
    <source>
        <dbReference type="ARBA" id="ARBA00023242"/>
    </source>
</evidence>
<dbReference type="Pfam" id="PF12171">
    <property type="entry name" value="zf-C2H2_jaz"/>
    <property type="match status" value="1"/>
</dbReference>
<dbReference type="SMART" id="SM00451">
    <property type="entry name" value="ZnF_U1"/>
    <property type="match status" value="3"/>
</dbReference>
<dbReference type="EMBL" id="GEEE01004212">
    <property type="protein sequence ID" value="JAP59013.1"/>
    <property type="molecule type" value="Transcribed_RNA"/>
</dbReference>
<dbReference type="InterPro" id="IPR003604">
    <property type="entry name" value="Matrin/U1-like-C_Znf_C2H2"/>
</dbReference>
<protein>
    <recommendedName>
        <fullName evidence="8">C2H2-type domain-containing protein</fullName>
    </recommendedName>
</protein>
<dbReference type="GO" id="GO:0003676">
    <property type="term" value="F:nucleic acid binding"/>
    <property type="evidence" value="ECO:0007669"/>
    <property type="project" value="InterPro"/>
</dbReference>
<dbReference type="InterPro" id="IPR036236">
    <property type="entry name" value="Znf_C2H2_sf"/>
</dbReference>
<evidence type="ECO:0000259" key="8">
    <source>
        <dbReference type="PROSITE" id="PS00028"/>
    </source>
</evidence>
<evidence type="ECO:0000256" key="7">
    <source>
        <dbReference type="SAM" id="MobiDB-lite"/>
    </source>
</evidence>
<dbReference type="SMART" id="SM00355">
    <property type="entry name" value="ZnF_C2H2"/>
    <property type="match status" value="3"/>
</dbReference>
<dbReference type="Gene3D" id="3.30.160.60">
    <property type="entry name" value="Classic Zinc Finger"/>
    <property type="match status" value="2"/>
</dbReference>
<dbReference type="GO" id="GO:0008270">
    <property type="term" value="F:zinc ion binding"/>
    <property type="evidence" value="ECO:0007669"/>
    <property type="project" value="UniProtKB-KW"/>
</dbReference>
<dbReference type="InterPro" id="IPR051868">
    <property type="entry name" value="ZN346_ZMAT4"/>
</dbReference>
<evidence type="ECO:0000256" key="1">
    <source>
        <dbReference type="ARBA" id="ARBA00004123"/>
    </source>
</evidence>
<feature type="domain" description="C2H2-type" evidence="8">
    <location>
        <begin position="17"/>
        <end position="39"/>
    </location>
</feature>